<gene>
    <name evidence="1" type="ORF">AMECASPLE_012854</name>
</gene>
<evidence type="ECO:0000313" key="1">
    <source>
        <dbReference type="EMBL" id="MEQ2295322.1"/>
    </source>
</evidence>
<reference evidence="1 2" key="1">
    <citation type="submission" date="2021-06" db="EMBL/GenBank/DDBJ databases">
        <authorList>
            <person name="Palmer J.M."/>
        </authorList>
    </citation>
    <scope>NUCLEOTIDE SEQUENCE [LARGE SCALE GENOMIC DNA]</scope>
    <source>
        <strain evidence="1 2">AS_MEX2019</strain>
        <tissue evidence="1">Muscle</tissue>
    </source>
</reference>
<accession>A0ABV0YP27</accession>
<comment type="caution">
    <text evidence="1">The sequence shown here is derived from an EMBL/GenBank/DDBJ whole genome shotgun (WGS) entry which is preliminary data.</text>
</comment>
<dbReference type="EMBL" id="JAHRIP010038441">
    <property type="protein sequence ID" value="MEQ2295322.1"/>
    <property type="molecule type" value="Genomic_DNA"/>
</dbReference>
<dbReference type="Proteomes" id="UP001469553">
    <property type="component" value="Unassembled WGS sequence"/>
</dbReference>
<keyword evidence="2" id="KW-1185">Reference proteome</keyword>
<evidence type="ECO:0000313" key="2">
    <source>
        <dbReference type="Proteomes" id="UP001469553"/>
    </source>
</evidence>
<name>A0ABV0YP27_9TELE</name>
<organism evidence="1 2">
    <name type="scientific">Ameca splendens</name>
    <dbReference type="NCBI Taxonomy" id="208324"/>
    <lineage>
        <taxon>Eukaryota</taxon>
        <taxon>Metazoa</taxon>
        <taxon>Chordata</taxon>
        <taxon>Craniata</taxon>
        <taxon>Vertebrata</taxon>
        <taxon>Euteleostomi</taxon>
        <taxon>Actinopterygii</taxon>
        <taxon>Neopterygii</taxon>
        <taxon>Teleostei</taxon>
        <taxon>Neoteleostei</taxon>
        <taxon>Acanthomorphata</taxon>
        <taxon>Ovalentaria</taxon>
        <taxon>Atherinomorphae</taxon>
        <taxon>Cyprinodontiformes</taxon>
        <taxon>Goodeidae</taxon>
        <taxon>Ameca</taxon>
    </lineage>
</organism>
<protein>
    <submittedName>
        <fullName evidence="1">Uncharacterized protein</fullName>
    </submittedName>
</protein>
<proteinExistence type="predicted"/>
<sequence length="118" mass="13010">MFSSITLQHQFRTEAGGSSDLPSLVLIVTCAVRSHRAHIYKHRERGNSALCGIPHPCLIKTPSFSPCLLCILRLMGMVLEFVPLCVCVCVCEIVCVSSRTCRNVVYICECVCVCVFSV</sequence>